<evidence type="ECO:0000256" key="8">
    <source>
        <dbReference type="ARBA" id="ARBA00047386"/>
    </source>
</evidence>
<dbReference type="UniPathway" id="UPA00078">
    <property type="reaction ID" value="UER00161"/>
</dbReference>
<evidence type="ECO:0000256" key="1">
    <source>
        <dbReference type="ARBA" id="ARBA00022490"/>
    </source>
</evidence>
<dbReference type="GO" id="GO:0005829">
    <property type="term" value="C:cytosol"/>
    <property type="evidence" value="ECO:0007669"/>
    <property type="project" value="TreeGrafter"/>
</dbReference>
<comment type="cofactor">
    <cofactor evidence="9">
        <name>Mg(2+)</name>
        <dbReference type="ChEBI" id="CHEBI:18420"/>
    </cofactor>
</comment>
<dbReference type="GO" id="GO:0004141">
    <property type="term" value="F:dethiobiotin synthase activity"/>
    <property type="evidence" value="ECO:0007669"/>
    <property type="project" value="UniProtKB-UniRule"/>
</dbReference>
<dbReference type="PANTHER" id="PTHR43210">
    <property type="entry name" value="DETHIOBIOTIN SYNTHETASE"/>
    <property type="match status" value="1"/>
</dbReference>
<sequence>MLQILCVAGTDTEVGKTYVAARLARDLRRRGVAVGVYKPVASGCIRRHAELSEKDQSLKKATVPKRAVPKAGGDEPELLSLDAVRLWEAAGQPLTLSAVCPQCFEAPLAPPQAAKQAGKTVDVDALYGGASRWVGHCDQLIIEGAGGLFSPLADGVLNIDLFRRWPDAQIVLVAANRLGAIHQVIASVRAAEHAGLAIERVILSSASPHGDASTPTNAQQIRRYCPGQLVTELAWGE</sequence>
<keyword evidence="11" id="KW-1185">Reference proteome</keyword>
<reference evidence="10 11" key="1">
    <citation type="submission" date="2019-08" db="EMBL/GenBank/DDBJ databases">
        <authorList>
            <person name="Dhanesh K."/>
            <person name="Kumar G."/>
            <person name="Sasikala C."/>
            <person name="Venkata Ramana C."/>
        </authorList>
    </citation>
    <scope>NUCLEOTIDE SEQUENCE [LARGE SCALE GENOMIC DNA]</scope>
    <source>
        <strain evidence="10 11">JC645</strain>
    </source>
</reference>
<feature type="active site" evidence="9">
    <location>
        <position position="38"/>
    </location>
</feature>
<comment type="catalytic activity">
    <reaction evidence="9">
        <text>(7R,8S)-7,8-diammoniononanoate + CO2 + ATP = (4R,5S)-dethiobiotin + ADP + phosphate + 3 H(+)</text>
        <dbReference type="Rhea" id="RHEA:15805"/>
        <dbReference type="ChEBI" id="CHEBI:15378"/>
        <dbReference type="ChEBI" id="CHEBI:16526"/>
        <dbReference type="ChEBI" id="CHEBI:30616"/>
        <dbReference type="ChEBI" id="CHEBI:43474"/>
        <dbReference type="ChEBI" id="CHEBI:149469"/>
        <dbReference type="ChEBI" id="CHEBI:149473"/>
        <dbReference type="ChEBI" id="CHEBI:456216"/>
        <dbReference type="EC" id="6.3.3.3"/>
    </reaction>
</comment>
<comment type="subcellular location">
    <subcellularLocation>
        <location evidence="9">Cytoplasm</location>
    </subcellularLocation>
</comment>
<comment type="caution">
    <text evidence="10">The sequence shown here is derived from an EMBL/GenBank/DDBJ whole genome shotgun (WGS) entry which is preliminary data.</text>
</comment>
<dbReference type="GO" id="GO:0005524">
    <property type="term" value="F:ATP binding"/>
    <property type="evidence" value="ECO:0007669"/>
    <property type="project" value="UniProtKB-UniRule"/>
</dbReference>
<evidence type="ECO:0000313" key="10">
    <source>
        <dbReference type="EMBL" id="KAA5546045.1"/>
    </source>
</evidence>
<evidence type="ECO:0000256" key="7">
    <source>
        <dbReference type="ARBA" id="ARBA00022842"/>
    </source>
</evidence>
<dbReference type="Gene3D" id="3.40.50.300">
    <property type="entry name" value="P-loop containing nucleotide triphosphate hydrolases"/>
    <property type="match status" value="1"/>
</dbReference>
<name>A0A5M6DL23_9BACT</name>
<dbReference type="RefSeq" id="WP_150075052.1">
    <property type="nucleotide sequence ID" value="NZ_VWOX01000002.1"/>
</dbReference>
<feature type="binding site" evidence="9">
    <location>
        <position position="143"/>
    </location>
    <ligand>
        <name>Mg(2+)</name>
        <dbReference type="ChEBI" id="CHEBI:18420"/>
    </ligand>
</feature>
<comment type="caution">
    <text evidence="9">Lacks conserved residue(s) required for the propagation of feature annotation.</text>
</comment>
<dbReference type="PIRSF" id="PIRSF006755">
    <property type="entry name" value="DTB_synth"/>
    <property type="match status" value="1"/>
</dbReference>
<feature type="binding site" evidence="9">
    <location>
        <begin position="204"/>
        <end position="205"/>
    </location>
    <ligand>
        <name>ATP</name>
        <dbReference type="ChEBI" id="CHEBI:30616"/>
    </ligand>
</feature>
<feature type="binding site" evidence="9">
    <location>
        <position position="82"/>
    </location>
    <ligand>
        <name>Mg(2+)</name>
        <dbReference type="ChEBI" id="CHEBI:18420"/>
    </ligand>
</feature>
<keyword evidence="7 9" id="KW-0460">Magnesium</keyword>
<evidence type="ECO:0000256" key="9">
    <source>
        <dbReference type="HAMAP-Rule" id="MF_00336"/>
    </source>
</evidence>
<comment type="catalytic activity">
    <reaction evidence="8">
        <text>(7R,8S)-8-amino-7-(carboxyamino)nonanoate + ATP = (4R,5S)-dethiobiotin + ADP + phosphate + H(+)</text>
        <dbReference type="Rhea" id="RHEA:63684"/>
        <dbReference type="ChEBI" id="CHEBI:15378"/>
        <dbReference type="ChEBI" id="CHEBI:30616"/>
        <dbReference type="ChEBI" id="CHEBI:43474"/>
        <dbReference type="ChEBI" id="CHEBI:149470"/>
        <dbReference type="ChEBI" id="CHEBI:149473"/>
        <dbReference type="ChEBI" id="CHEBI:456216"/>
    </reaction>
</comment>
<dbReference type="PANTHER" id="PTHR43210:SF2">
    <property type="entry name" value="ATP-DEPENDENT DETHIOBIOTIN SYNTHETASE BIOD 2"/>
    <property type="match status" value="1"/>
</dbReference>
<dbReference type="NCBIfam" id="TIGR00347">
    <property type="entry name" value="bioD"/>
    <property type="match status" value="1"/>
</dbReference>
<keyword evidence="4 9" id="KW-0547">Nucleotide-binding</keyword>
<dbReference type="Pfam" id="PF13500">
    <property type="entry name" value="AAA_26"/>
    <property type="match status" value="1"/>
</dbReference>
<keyword evidence="2 9" id="KW-0436">Ligase</keyword>
<dbReference type="SUPFAM" id="SSF52540">
    <property type="entry name" value="P-loop containing nucleoside triphosphate hydrolases"/>
    <property type="match status" value="1"/>
</dbReference>
<dbReference type="GO" id="GO:0009102">
    <property type="term" value="P:biotin biosynthetic process"/>
    <property type="evidence" value="ECO:0007669"/>
    <property type="project" value="UniProtKB-UniRule"/>
</dbReference>
<dbReference type="InterPro" id="IPR027417">
    <property type="entry name" value="P-loop_NTPase"/>
</dbReference>
<comment type="pathway">
    <text evidence="9">Cofactor biosynthesis; biotin biosynthesis; biotin from 7,8-diaminononanoate: step 1/2.</text>
</comment>
<proteinExistence type="inferred from homology"/>
<dbReference type="AlphaFoldDB" id="A0A5M6DL23"/>
<feature type="binding site" evidence="9">
    <location>
        <position position="82"/>
    </location>
    <ligand>
        <name>ATP</name>
        <dbReference type="ChEBI" id="CHEBI:30616"/>
    </ligand>
</feature>
<comment type="subunit">
    <text evidence="9">Homodimer.</text>
</comment>
<feature type="binding site" evidence="9">
    <location>
        <begin position="13"/>
        <end position="18"/>
    </location>
    <ligand>
        <name>ATP</name>
        <dbReference type="ChEBI" id="CHEBI:30616"/>
    </ligand>
</feature>
<evidence type="ECO:0000256" key="3">
    <source>
        <dbReference type="ARBA" id="ARBA00022723"/>
    </source>
</evidence>
<dbReference type="EC" id="6.3.3.3" evidence="9"/>
<evidence type="ECO:0000256" key="5">
    <source>
        <dbReference type="ARBA" id="ARBA00022756"/>
    </source>
</evidence>
<protein>
    <recommendedName>
        <fullName evidence="9">ATP-dependent dethiobiotin synthetase BioD</fullName>
        <ecNumber evidence="9">6.3.3.3</ecNumber>
    </recommendedName>
    <alternativeName>
        <fullName evidence="9">DTB synthetase</fullName>
        <shortName evidence="9">DTBS</shortName>
    </alternativeName>
    <alternativeName>
        <fullName evidence="9">Dethiobiotin synthase</fullName>
    </alternativeName>
</protein>
<dbReference type="Proteomes" id="UP000324479">
    <property type="component" value="Unassembled WGS sequence"/>
</dbReference>
<feature type="binding site" evidence="9">
    <location>
        <begin position="143"/>
        <end position="146"/>
    </location>
    <ligand>
        <name>ATP</name>
        <dbReference type="ChEBI" id="CHEBI:30616"/>
    </ligand>
</feature>
<feature type="binding site" evidence="9">
    <location>
        <position position="42"/>
    </location>
    <ligand>
        <name>substrate</name>
    </ligand>
</feature>
<comment type="function">
    <text evidence="9">Catalyzes a mechanistically unusual reaction, the ATP-dependent insertion of CO2 between the N7 and N8 nitrogen atoms of 7,8-diaminopelargonic acid (DAPA, also called 7,8-diammoniononanoate) to form a ureido ring.</text>
</comment>
<keyword evidence="5 9" id="KW-0093">Biotin biosynthesis</keyword>
<evidence type="ECO:0000313" key="11">
    <source>
        <dbReference type="Proteomes" id="UP000324479"/>
    </source>
</evidence>
<evidence type="ECO:0000256" key="4">
    <source>
        <dbReference type="ARBA" id="ARBA00022741"/>
    </source>
</evidence>
<dbReference type="GO" id="GO:0000287">
    <property type="term" value="F:magnesium ion binding"/>
    <property type="evidence" value="ECO:0007669"/>
    <property type="project" value="UniProtKB-UniRule"/>
</dbReference>
<organism evidence="10 11">
    <name type="scientific">Roseiconus nitratireducens</name>
    <dbReference type="NCBI Taxonomy" id="2605748"/>
    <lineage>
        <taxon>Bacteria</taxon>
        <taxon>Pseudomonadati</taxon>
        <taxon>Planctomycetota</taxon>
        <taxon>Planctomycetia</taxon>
        <taxon>Pirellulales</taxon>
        <taxon>Pirellulaceae</taxon>
        <taxon>Roseiconus</taxon>
    </lineage>
</organism>
<keyword evidence="6 9" id="KW-0067">ATP-binding</keyword>
<dbReference type="InterPro" id="IPR004472">
    <property type="entry name" value="DTB_synth_BioD"/>
</dbReference>
<evidence type="ECO:0000256" key="6">
    <source>
        <dbReference type="ARBA" id="ARBA00022840"/>
    </source>
</evidence>
<dbReference type="CDD" id="cd03109">
    <property type="entry name" value="DTBS"/>
    <property type="match status" value="1"/>
</dbReference>
<evidence type="ECO:0000256" key="2">
    <source>
        <dbReference type="ARBA" id="ARBA00022598"/>
    </source>
</evidence>
<keyword evidence="3 9" id="KW-0479">Metal-binding</keyword>
<keyword evidence="1 9" id="KW-0963">Cytoplasm</keyword>
<gene>
    <name evidence="9 10" type="primary">bioD</name>
    <name evidence="10" type="ORF">FYK55_03840</name>
</gene>
<comment type="similarity">
    <text evidence="9">Belongs to the dethiobiotin synthetase family.</text>
</comment>
<dbReference type="EMBL" id="VWOX01000002">
    <property type="protein sequence ID" value="KAA5546045.1"/>
    <property type="molecule type" value="Genomic_DNA"/>
</dbReference>
<feature type="binding site" evidence="9">
    <location>
        <position position="17"/>
    </location>
    <ligand>
        <name>Mg(2+)</name>
        <dbReference type="ChEBI" id="CHEBI:18420"/>
    </ligand>
</feature>
<accession>A0A5M6DL23</accession>
<dbReference type="HAMAP" id="MF_00336">
    <property type="entry name" value="BioD"/>
    <property type="match status" value="1"/>
</dbReference>